<gene>
    <name evidence="3" type="ORF">P170DRAFT_467639</name>
</gene>
<dbReference type="OrthoDB" id="1862401at2759"/>
<dbReference type="Gene3D" id="3.30.559.10">
    <property type="entry name" value="Chloramphenicol acetyltransferase-like domain"/>
    <property type="match status" value="2"/>
</dbReference>
<keyword evidence="1" id="KW-0808">Transferase</keyword>
<protein>
    <recommendedName>
        <fullName evidence="5">Transferase family protein</fullName>
    </recommendedName>
</protein>
<keyword evidence="4" id="KW-1185">Reference proteome</keyword>
<dbReference type="Pfam" id="PF02458">
    <property type="entry name" value="Transferase"/>
    <property type="match status" value="1"/>
</dbReference>
<reference evidence="3 4" key="1">
    <citation type="submission" date="2016-12" db="EMBL/GenBank/DDBJ databases">
        <title>The genomes of Aspergillus section Nigri reveals drivers in fungal speciation.</title>
        <authorList>
            <consortium name="DOE Joint Genome Institute"/>
            <person name="Vesth T.C."/>
            <person name="Nybo J."/>
            <person name="Theobald S."/>
            <person name="Brandl J."/>
            <person name="Frisvad J.C."/>
            <person name="Nielsen K.F."/>
            <person name="Lyhne E.K."/>
            <person name="Kogle M.E."/>
            <person name="Kuo A."/>
            <person name="Riley R."/>
            <person name="Clum A."/>
            <person name="Nolan M."/>
            <person name="Lipzen A."/>
            <person name="Salamov A."/>
            <person name="Henrissat B."/>
            <person name="Wiebenga A."/>
            <person name="De Vries R.P."/>
            <person name="Grigoriev I.V."/>
            <person name="Mortensen U.H."/>
            <person name="Andersen M.R."/>
            <person name="Baker S.E."/>
        </authorList>
    </citation>
    <scope>NUCLEOTIDE SEQUENCE [LARGE SCALE GENOMIC DNA]</scope>
    <source>
        <strain evidence="3 4">IBT 23096</strain>
    </source>
</reference>
<dbReference type="PANTHER" id="PTHR31642:SF310">
    <property type="entry name" value="FATTY ALCOHOL:CAFFEOYL-COA ACYLTRANSFERASE"/>
    <property type="match status" value="1"/>
</dbReference>
<dbReference type="EMBL" id="MSFO01000008">
    <property type="protein sequence ID" value="PLB45016.1"/>
    <property type="molecule type" value="Genomic_DNA"/>
</dbReference>
<evidence type="ECO:0000256" key="2">
    <source>
        <dbReference type="SAM" id="MobiDB-lite"/>
    </source>
</evidence>
<proteinExistence type="predicted"/>
<dbReference type="AlphaFoldDB" id="A0A2I2FWS8"/>
<accession>A0A2I2FWS8</accession>
<dbReference type="GO" id="GO:0016747">
    <property type="term" value="F:acyltransferase activity, transferring groups other than amino-acyl groups"/>
    <property type="evidence" value="ECO:0007669"/>
    <property type="project" value="TreeGrafter"/>
</dbReference>
<dbReference type="GeneID" id="36560187"/>
<evidence type="ECO:0000256" key="1">
    <source>
        <dbReference type="ARBA" id="ARBA00022679"/>
    </source>
</evidence>
<feature type="compositionally biased region" description="Basic and acidic residues" evidence="2">
    <location>
        <begin position="287"/>
        <end position="296"/>
    </location>
</feature>
<dbReference type="InterPro" id="IPR023213">
    <property type="entry name" value="CAT-like_dom_sf"/>
</dbReference>
<dbReference type="STRING" id="1392250.A0A2I2FWS8"/>
<evidence type="ECO:0000313" key="3">
    <source>
        <dbReference type="EMBL" id="PLB45016.1"/>
    </source>
</evidence>
<dbReference type="VEuPathDB" id="FungiDB:P170DRAFT_467639"/>
<comment type="caution">
    <text evidence="3">The sequence shown here is derived from an EMBL/GenBank/DDBJ whole genome shotgun (WGS) entry which is preliminary data.</text>
</comment>
<evidence type="ECO:0008006" key="5">
    <source>
        <dbReference type="Google" id="ProtNLM"/>
    </source>
</evidence>
<name>A0A2I2FWS8_9EURO</name>
<evidence type="ECO:0000313" key="4">
    <source>
        <dbReference type="Proteomes" id="UP000234275"/>
    </source>
</evidence>
<organism evidence="3 4">
    <name type="scientific">Aspergillus steynii IBT 23096</name>
    <dbReference type="NCBI Taxonomy" id="1392250"/>
    <lineage>
        <taxon>Eukaryota</taxon>
        <taxon>Fungi</taxon>
        <taxon>Dikarya</taxon>
        <taxon>Ascomycota</taxon>
        <taxon>Pezizomycotina</taxon>
        <taxon>Eurotiomycetes</taxon>
        <taxon>Eurotiomycetidae</taxon>
        <taxon>Eurotiales</taxon>
        <taxon>Aspergillaceae</taxon>
        <taxon>Aspergillus</taxon>
        <taxon>Aspergillus subgen. Circumdati</taxon>
    </lineage>
</organism>
<dbReference type="Proteomes" id="UP000234275">
    <property type="component" value="Unassembled WGS sequence"/>
</dbReference>
<sequence length="450" mass="49338">MDPAIVSPRKDELSDIDRIAMPIMTKAFIYYELPPTVDLDKLIASFREGLKNATRHVPFIAGNLEYDDTGKPYILTSAGERKDLFVVRYFSPADHKSFSALARDAFSPADLDPEKLLPALATEVKPVCALQLSVIEGGLILGFAVNHVVGDWGSMDAFLSLVCQGSKAHQEDLEMPTYTPVLDRTPYNAQFTVPKDSLPEGLNLCYVIEKGTFIPKSPPPFQTSIYGITDASLQELKQKCEPLDGVDYVTSYDCLSALLWTSITRVRLQLQPEKNTSPTTCINPVDLRSRDPENKTSEQYFGNSVFPARAGPTGSESLASDKGLAIAASSIRKSIQGVTIDSAAGLASLVASLAPNEALGYHVNFHDMDILVNSWYSGTAEKYDIGTGSLPAAFRTHRPVTGGVALVLPNFSKGDAREYEVFLQLESQQHELLRNDAEFARYFEHLAGFN</sequence>
<dbReference type="PANTHER" id="PTHR31642">
    <property type="entry name" value="TRICHOTHECENE 3-O-ACETYLTRANSFERASE"/>
    <property type="match status" value="1"/>
</dbReference>
<feature type="region of interest" description="Disordered" evidence="2">
    <location>
        <begin position="274"/>
        <end position="298"/>
    </location>
</feature>
<dbReference type="RefSeq" id="XP_024700318.1">
    <property type="nucleotide sequence ID" value="XM_024852489.1"/>
</dbReference>
<dbReference type="GO" id="GO:0044550">
    <property type="term" value="P:secondary metabolite biosynthetic process"/>
    <property type="evidence" value="ECO:0007669"/>
    <property type="project" value="TreeGrafter"/>
</dbReference>
<dbReference type="InterPro" id="IPR050317">
    <property type="entry name" value="Plant_Fungal_Acyltransferase"/>
</dbReference>